<evidence type="ECO:0000259" key="1">
    <source>
        <dbReference type="Pfam" id="PF05448"/>
    </source>
</evidence>
<evidence type="ECO:0000313" key="3">
    <source>
        <dbReference type="Proteomes" id="UP001596052"/>
    </source>
</evidence>
<dbReference type="InterPro" id="IPR050261">
    <property type="entry name" value="FrsA_esterase"/>
</dbReference>
<dbReference type="GO" id="GO:0016787">
    <property type="term" value="F:hydrolase activity"/>
    <property type="evidence" value="ECO:0007669"/>
    <property type="project" value="UniProtKB-KW"/>
</dbReference>
<accession>A0ABW0KTY7</accession>
<dbReference type="Pfam" id="PF05448">
    <property type="entry name" value="AXE1"/>
    <property type="match status" value="1"/>
</dbReference>
<proteinExistence type="predicted"/>
<dbReference type="Proteomes" id="UP001596052">
    <property type="component" value="Unassembled WGS sequence"/>
</dbReference>
<reference evidence="3" key="1">
    <citation type="journal article" date="2019" name="Int. J. Syst. Evol. Microbiol.">
        <title>The Global Catalogue of Microorganisms (GCM) 10K type strain sequencing project: providing services to taxonomists for standard genome sequencing and annotation.</title>
        <authorList>
            <consortium name="The Broad Institute Genomics Platform"/>
            <consortium name="The Broad Institute Genome Sequencing Center for Infectious Disease"/>
            <person name="Wu L."/>
            <person name="Ma J."/>
        </authorList>
    </citation>
    <scope>NUCLEOTIDE SEQUENCE [LARGE SCALE GENOMIC DNA]</scope>
    <source>
        <strain evidence="3">CGMCC 4.1469</strain>
    </source>
</reference>
<dbReference type="SUPFAM" id="SSF53474">
    <property type="entry name" value="alpha/beta-Hydrolases"/>
    <property type="match status" value="2"/>
</dbReference>
<dbReference type="EC" id="3.4.-.-" evidence="2"/>
<dbReference type="Gene3D" id="3.40.50.1820">
    <property type="entry name" value="alpha/beta hydrolase"/>
    <property type="match status" value="2"/>
</dbReference>
<comment type="caution">
    <text evidence="2">The sequence shown here is derived from an EMBL/GenBank/DDBJ whole genome shotgun (WGS) entry which is preliminary data.</text>
</comment>
<dbReference type="InterPro" id="IPR006311">
    <property type="entry name" value="TAT_signal"/>
</dbReference>
<dbReference type="PANTHER" id="PTHR22946">
    <property type="entry name" value="DIENELACTONE HYDROLASE DOMAIN-CONTAINING PROTEIN-RELATED"/>
    <property type="match status" value="1"/>
</dbReference>
<dbReference type="InterPro" id="IPR029058">
    <property type="entry name" value="AB_hydrolase_fold"/>
</dbReference>
<dbReference type="EMBL" id="JBHSMQ010000007">
    <property type="protein sequence ID" value="MFC5456948.1"/>
    <property type="molecule type" value="Genomic_DNA"/>
</dbReference>
<evidence type="ECO:0000313" key="2">
    <source>
        <dbReference type="EMBL" id="MFC5456948.1"/>
    </source>
</evidence>
<dbReference type="PANTHER" id="PTHR22946:SF8">
    <property type="entry name" value="ACETYL XYLAN ESTERASE DOMAIN-CONTAINING PROTEIN"/>
    <property type="match status" value="1"/>
</dbReference>
<keyword evidence="3" id="KW-1185">Reference proteome</keyword>
<keyword evidence="2" id="KW-0378">Hydrolase</keyword>
<sequence>MDSPALPRRRDFLQTTGLGLMGWPLVQSFFGSTGSALAQTAAKTPAAAATAIPQLNRFPRMMQDWLVAEVRAAEQRGNARREALKTKADAEAYVKSVQQRIRDCFGPLPEKTPLNAKVTKTLERDGYRIENITFESRPGYLVTGNLYLPSSKGKVPGVIGVCGHSLNGKAAEAYQSFAQGLARQGQACFLIDPVGQGERFQYLNEKLGSRLGGGTTEHNQMGVPQALVGEFLGTWFVWDGIRALDYLITRPEIDTTHLGITGNSGGGTQTTWLCGLEPRFTMGAPSCFVTTFRRDAENELPQDMEQCPPRVLAQDLDHCDFLAAMAPKPVIILAQEKDFFDNRGSTESYERLKKLYTLLGKPENIQLHIGPDPHGYTQSNREAMYQFFGKATGIPAAAAEPVMTIEKDEVLLCTPKGQVAESGSRTLMSFTREKADDLAAKRKPLSGAALQKAVRQVLKLPALADTAPDYRILRSVGARKYPTKGYCTYAVETEPLIHALVTRLSDEALTSRLPRGQSKAILYISHRSADAELRSDPFVKELIAASPDAAFFACDVRGMGDSQPDTCGANQFTGIYGSHYFYAAFSQMLDRPLSGQRAYDVLRVLQLLASAGHTEIHLAAQGWGALPAALAAVLSPQVKQVTLKHALSSFHELAVHEDQQWPAAIMVPQVLQHFDLPDCYEALKPQKLQLIEPWGAADGMK</sequence>
<organism evidence="2 3">
    <name type="scientific">Prosthecobacter fluviatilis</name>
    <dbReference type="NCBI Taxonomy" id="445931"/>
    <lineage>
        <taxon>Bacteria</taxon>
        <taxon>Pseudomonadati</taxon>
        <taxon>Verrucomicrobiota</taxon>
        <taxon>Verrucomicrobiia</taxon>
        <taxon>Verrucomicrobiales</taxon>
        <taxon>Verrucomicrobiaceae</taxon>
        <taxon>Prosthecobacter</taxon>
    </lineage>
</organism>
<dbReference type="RefSeq" id="WP_377169722.1">
    <property type="nucleotide sequence ID" value="NZ_JBHSMQ010000007.1"/>
</dbReference>
<dbReference type="PROSITE" id="PS51318">
    <property type="entry name" value="TAT"/>
    <property type="match status" value="1"/>
</dbReference>
<feature type="domain" description="Acetyl xylan esterase" evidence="1">
    <location>
        <begin position="127"/>
        <end position="295"/>
    </location>
</feature>
<dbReference type="InterPro" id="IPR008391">
    <property type="entry name" value="AXE1_dom"/>
</dbReference>
<gene>
    <name evidence="2" type="ORF">ACFQDI_18930</name>
</gene>
<protein>
    <submittedName>
        <fullName evidence="2">Alpha/beta hydrolase family protein</fullName>
        <ecNumber evidence="2">3.4.-.-</ecNumber>
    </submittedName>
</protein>
<name>A0ABW0KTY7_9BACT</name>